<sequence>MKIRDFTRRGGRQKNIPNCVPNVTESPVLRNIIVFCLLIAALSFAGCISADLADDSQKYPGISYEGSPEYEESLYDFKFRDNIASLNIPVDSNLYNTAKNTDKSAYLTDEESSTNEWSKEYYKSFINDPDLEETYGSVISGLQGIKTGMNLDDDGYAELITAFVQSIPYKTDNENPDPKFPVETVYEKSGDCDDKSILLAGLLQKEGYDVVLFEFIDEEHMGVGILSPGCGYAGTDYAYIEATDINLIGWPDITLDGDIKITEKPFVIPVAGGDKGYGKCKEVMAIYEKYQNSGNKIDELEPEISRLKRETESLHAEILTMDSEMEGLETSGKVKRYNDLVPEYNSLVKDYQALNSEYKDILNEYNGYVEIHNMIIDNQHDRQGLYEYLF</sequence>
<dbReference type="Gene3D" id="3.10.620.30">
    <property type="match status" value="1"/>
</dbReference>
<evidence type="ECO:0000256" key="1">
    <source>
        <dbReference type="SAM" id="Phobius"/>
    </source>
</evidence>
<accession>A0A9E7PQM7</accession>
<dbReference type="InterPro" id="IPR010319">
    <property type="entry name" value="Transglutaminase-like_Cys_pept"/>
</dbReference>
<evidence type="ECO:0000313" key="3">
    <source>
        <dbReference type="Proteomes" id="UP001060368"/>
    </source>
</evidence>
<feature type="transmembrane region" description="Helical" evidence="1">
    <location>
        <begin position="32"/>
        <end position="53"/>
    </location>
</feature>
<keyword evidence="3" id="KW-1185">Reference proteome</keyword>
<dbReference type="AlphaFoldDB" id="A0A9E7PQM7"/>
<gene>
    <name evidence="2" type="ORF">L6E24_02620</name>
</gene>
<dbReference type="GeneID" id="74306553"/>
<dbReference type="KEGG" id="mend:L6E24_02620"/>
<dbReference type="RefSeq" id="WP_257743176.1">
    <property type="nucleotide sequence ID" value="NZ_CP096115.1"/>
</dbReference>
<protein>
    <submittedName>
        <fullName evidence="2">YwqI/YxiC family protein</fullName>
    </submittedName>
</protein>
<dbReference type="PANTHER" id="PTHR39327:SF1">
    <property type="entry name" value="BLR5470 PROTEIN"/>
    <property type="match status" value="1"/>
</dbReference>
<dbReference type="PANTHER" id="PTHR39327">
    <property type="match status" value="1"/>
</dbReference>
<dbReference type="Proteomes" id="UP001060368">
    <property type="component" value="Chromosome"/>
</dbReference>
<name>A0A9E7PQM7_9EURY</name>
<reference evidence="2" key="1">
    <citation type="submission" date="2022-04" db="EMBL/GenBank/DDBJ databases">
        <title>Complete genome of Methanoplanus endosymbiosus DSM 3599.</title>
        <authorList>
            <person name="Chen S.-C."/>
            <person name="You Y.-T."/>
            <person name="Zhou Y.-Z."/>
            <person name="Lai M.-C."/>
        </authorList>
    </citation>
    <scope>NUCLEOTIDE SEQUENCE</scope>
    <source>
        <strain evidence="2">DSM 3599</strain>
    </source>
</reference>
<keyword evidence="1" id="KW-0472">Membrane</keyword>
<organism evidence="2 3">
    <name type="scientific">Methanoplanus endosymbiosus</name>
    <dbReference type="NCBI Taxonomy" id="33865"/>
    <lineage>
        <taxon>Archaea</taxon>
        <taxon>Methanobacteriati</taxon>
        <taxon>Methanobacteriota</taxon>
        <taxon>Stenosarchaea group</taxon>
        <taxon>Methanomicrobia</taxon>
        <taxon>Methanomicrobiales</taxon>
        <taxon>Methanomicrobiaceae</taxon>
        <taxon>Methanoplanus</taxon>
    </lineage>
</organism>
<proteinExistence type="predicted"/>
<keyword evidence="1" id="KW-0812">Transmembrane</keyword>
<dbReference type="EMBL" id="CP096115">
    <property type="protein sequence ID" value="UUX93036.1"/>
    <property type="molecule type" value="Genomic_DNA"/>
</dbReference>
<evidence type="ECO:0000313" key="2">
    <source>
        <dbReference type="EMBL" id="UUX93036.1"/>
    </source>
</evidence>
<keyword evidence="1" id="KW-1133">Transmembrane helix</keyword>